<sequence length="46" mass="5071">MTFESKVQSQKKTDGMPEKNKVSSLTDLLRAKFNITSPKGSDNGLI</sequence>
<name>A0A645J2T1_9ZZZZ</name>
<accession>A0A645J2T1</accession>
<proteinExistence type="predicted"/>
<protein>
    <submittedName>
        <fullName evidence="2">Uncharacterized protein</fullName>
    </submittedName>
</protein>
<gene>
    <name evidence="2" type="ORF">SDC9_202451</name>
</gene>
<reference evidence="2" key="1">
    <citation type="submission" date="2019-08" db="EMBL/GenBank/DDBJ databases">
        <authorList>
            <person name="Kucharzyk K."/>
            <person name="Murdoch R.W."/>
            <person name="Higgins S."/>
            <person name="Loffler F."/>
        </authorList>
    </citation>
    <scope>NUCLEOTIDE SEQUENCE</scope>
</reference>
<dbReference type="AlphaFoldDB" id="A0A645J2T1"/>
<feature type="compositionally biased region" description="Basic and acidic residues" evidence="1">
    <location>
        <begin position="11"/>
        <end position="21"/>
    </location>
</feature>
<evidence type="ECO:0000313" key="2">
    <source>
        <dbReference type="EMBL" id="MPN54774.1"/>
    </source>
</evidence>
<dbReference type="EMBL" id="VSSQ01123338">
    <property type="protein sequence ID" value="MPN54774.1"/>
    <property type="molecule type" value="Genomic_DNA"/>
</dbReference>
<feature type="region of interest" description="Disordered" evidence="1">
    <location>
        <begin position="1"/>
        <end position="23"/>
    </location>
</feature>
<feature type="compositionally biased region" description="Polar residues" evidence="1">
    <location>
        <begin position="1"/>
        <end position="10"/>
    </location>
</feature>
<comment type="caution">
    <text evidence="2">The sequence shown here is derived from an EMBL/GenBank/DDBJ whole genome shotgun (WGS) entry which is preliminary data.</text>
</comment>
<evidence type="ECO:0000256" key="1">
    <source>
        <dbReference type="SAM" id="MobiDB-lite"/>
    </source>
</evidence>
<organism evidence="2">
    <name type="scientific">bioreactor metagenome</name>
    <dbReference type="NCBI Taxonomy" id="1076179"/>
    <lineage>
        <taxon>unclassified sequences</taxon>
        <taxon>metagenomes</taxon>
        <taxon>ecological metagenomes</taxon>
    </lineage>
</organism>